<feature type="signal peptide" evidence="2">
    <location>
        <begin position="1"/>
        <end position="16"/>
    </location>
</feature>
<organism evidence="5 6">
    <name type="scientific">Nocardioides nanhaiensis</name>
    <dbReference type="NCBI Taxonomy" id="1476871"/>
    <lineage>
        <taxon>Bacteria</taxon>
        <taxon>Bacillati</taxon>
        <taxon>Actinomycetota</taxon>
        <taxon>Actinomycetes</taxon>
        <taxon>Propionibacteriales</taxon>
        <taxon>Nocardioidaceae</taxon>
        <taxon>Nocardioides</taxon>
    </lineage>
</organism>
<protein>
    <recommendedName>
        <fullName evidence="7">MCE family protein</fullName>
    </recommendedName>
</protein>
<evidence type="ECO:0000259" key="4">
    <source>
        <dbReference type="Pfam" id="PF11887"/>
    </source>
</evidence>
<dbReference type="PANTHER" id="PTHR33371">
    <property type="entry name" value="INTERMEMBRANE PHOSPHOLIPID TRANSPORT SYSTEM BINDING PROTEIN MLAD-RELATED"/>
    <property type="match status" value="1"/>
</dbReference>
<comment type="caution">
    <text evidence="5">The sequence shown here is derived from an EMBL/GenBank/DDBJ whole genome shotgun (WGS) entry which is preliminary data.</text>
</comment>
<evidence type="ECO:0000256" key="1">
    <source>
        <dbReference type="SAM" id="MobiDB-lite"/>
    </source>
</evidence>
<name>A0ABP8WH89_9ACTN</name>
<dbReference type="Proteomes" id="UP001500621">
    <property type="component" value="Unassembled WGS sequence"/>
</dbReference>
<feature type="domain" description="Mammalian cell entry C-terminal" evidence="4">
    <location>
        <begin position="109"/>
        <end position="324"/>
    </location>
</feature>
<dbReference type="PANTHER" id="PTHR33371:SF19">
    <property type="entry name" value="MCE-FAMILY PROTEIN MCE4A"/>
    <property type="match status" value="1"/>
</dbReference>
<dbReference type="InterPro" id="IPR024516">
    <property type="entry name" value="Mce_C"/>
</dbReference>
<feature type="compositionally biased region" description="Basic and acidic residues" evidence="1">
    <location>
        <begin position="315"/>
        <end position="335"/>
    </location>
</feature>
<evidence type="ECO:0008006" key="7">
    <source>
        <dbReference type="Google" id="ProtNLM"/>
    </source>
</evidence>
<proteinExistence type="predicted"/>
<sequence length="360" mass="37646">MLVLALLTGLVGLAYARTTGAVGGDPRVSAVVTDAGGSLREGSDVKISGVIVGRVDEVGRAPQGGVRVSMTMPEEHMATVPANVVARILPATVFGTSFVDLVVYDGVSPDALEPGDSIAADTTQGTLELQQALDDIDRLTTALGPAELSAALGSAAQALEGRGARLGRTIDLADRYVQRLVPELPLVRSDLAKLATNLEVVDRVAPDLLQATDDALVTLDTLVTQRASVVALIAGGTSLARSSRTFLDTNQRQLVAMLDNAALLLDAVHDNRRAAITGSTRTNIALGEELPGAVREGFVLTDGILQLDAPPYYTSDDRPRYGTAGPRDRAAQRRAEALEQAGLRALLRTAGGTDEPEGER</sequence>
<evidence type="ECO:0000313" key="6">
    <source>
        <dbReference type="Proteomes" id="UP001500621"/>
    </source>
</evidence>
<accession>A0ABP8WH89</accession>
<evidence type="ECO:0000259" key="3">
    <source>
        <dbReference type="Pfam" id="PF02470"/>
    </source>
</evidence>
<evidence type="ECO:0000256" key="2">
    <source>
        <dbReference type="SAM" id="SignalP"/>
    </source>
</evidence>
<gene>
    <name evidence="5" type="ORF">GCM10023226_29570</name>
</gene>
<dbReference type="NCBIfam" id="TIGR00996">
    <property type="entry name" value="Mtu_fam_mce"/>
    <property type="match status" value="1"/>
</dbReference>
<dbReference type="EMBL" id="BAABIM010000003">
    <property type="protein sequence ID" value="GAA4689763.1"/>
    <property type="molecule type" value="Genomic_DNA"/>
</dbReference>
<dbReference type="Pfam" id="PF11887">
    <property type="entry name" value="Mce4_CUP1"/>
    <property type="match status" value="1"/>
</dbReference>
<keyword evidence="2" id="KW-0732">Signal</keyword>
<feature type="domain" description="Mce/MlaD" evidence="3">
    <location>
        <begin position="26"/>
        <end position="102"/>
    </location>
</feature>
<feature type="region of interest" description="Disordered" evidence="1">
    <location>
        <begin position="311"/>
        <end position="335"/>
    </location>
</feature>
<reference evidence="6" key="1">
    <citation type="journal article" date="2019" name="Int. J. Syst. Evol. Microbiol.">
        <title>The Global Catalogue of Microorganisms (GCM) 10K type strain sequencing project: providing services to taxonomists for standard genome sequencing and annotation.</title>
        <authorList>
            <consortium name="The Broad Institute Genomics Platform"/>
            <consortium name="The Broad Institute Genome Sequencing Center for Infectious Disease"/>
            <person name="Wu L."/>
            <person name="Ma J."/>
        </authorList>
    </citation>
    <scope>NUCLEOTIDE SEQUENCE [LARGE SCALE GENOMIC DNA]</scope>
    <source>
        <strain evidence="6">JCM 18127</strain>
    </source>
</reference>
<dbReference type="InterPro" id="IPR052336">
    <property type="entry name" value="MlaD_Phospholipid_Transporter"/>
</dbReference>
<dbReference type="InterPro" id="IPR003399">
    <property type="entry name" value="Mce/MlaD"/>
</dbReference>
<dbReference type="Pfam" id="PF02470">
    <property type="entry name" value="MlaD"/>
    <property type="match status" value="1"/>
</dbReference>
<dbReference type="InterPro" id="IPR005693">
    <property type="entry name" value="Mce"/>
</dbReference>
<evidence type="ECO:0000313" key="5">
    <source>
        <dbReference type="EMBL" id="GAA4689763.1"/>
    </source>
</evidence>
<feature type="chain" id="PRO_5046731086" description="MCE family protein" evidence="2">
    <location>
        <begin position="17"/>
        <end position="360"/>
    </location>
</feature>
<keyword evidence="6" id="KW-1185">Reference proteome</keyword>